<reference evidence="1 2" key="1">
    <citation type="journal article" date="2017" name="Environ. Microbiol.">
        <title>Genomic and physiological analyses of 'Reinekea forsetii' reveal a versatile opportunistic lifestyle during spring algae blooms.</title>
        <authorList>
            <person name="Avci B."/>
            <person name="Hahnke R.L."/>
            <person name="Chafee M."/>
            <person name="Fischer T."/>
            <person name="Gruber-Vodicka H."/>
            <person name="Tegetmeyer H.E."/>
            <person name="Harder J."/>
            <person name="Fuchs B.M."/>
            <person name="Amann R.I."/>
            <person name="Teeling H."/>
        </authorList>
    </citation>
    <scope>NUCLEOTIDE SEQUENCE [LARGE SCALE GENOMIC DNA]</scope>
    <source>
        <strain evidence="1 2">Hel1_31_D35</strain>
    </source>
</reference>
<sequence>MNDPSSHQKYADTKLPIIAHVPHDSTHIPKEDQVNFLRSFAALGPEINKLTDHFTARLFQSAAVNVQAHVFPVNRFLVDVERFEDDEIEPMAAKGMGALYTHDTQGKRFRARLTALEREDLLNKYYRPHHARLTQLTQEAIARSNQGLIIDAHSFPDRPLPCDDSQATDRPDICLGTDAFHTPDWLIDLVRVHFEQRGYQVELNSPYSGTMVPLGLYKKDNRLNSIMIEINRRLYLDDAYQINDSGFTSLRSCITDLYRLITIEAVVHRQPTQ</sequence>
<dbReference type="Proteomes" id="UP000229757">
    <property type="component" value="Chromosome"/>
</dbReference>
<organism evidence="1 2">
    <name type="scientific">Reinekea forsetii</name>
    <dbReference type="NCBI Taxonomy" id="1336806"/>
    <lineage>
        <taxon>Bacteria</taxon>
        <taxon>Pseudomonadati</taxon>
        <taxon>Pseudomonadota</taxon>
        <taxon>Gammaproteobacteria</taxon>
        <taxon>Oceanospirillales</taxon>
        <taxon>Saccharospirillaceae</taxon>
        <taxon>Reinekea</taxon>
    </lineage>
</organism>
<dbReference type="RefSeq" id="WP_100257376.1">
    <property type="nucleotide sequence ID" value="NZ_CP011797.1"/>
</dbReference>
<keyword evidence="2" id="KW-1185">Reference proteome</keyword>
<name>A0A2K8KQS7_9GAMM</name>
<proteinExistence type="predicted"/>
<dbReference type="Gene3D" id="3.40.630.40">
    <property type="entry name" value="Zn-dependent exopeptidases"/>
    <property type="match status" value="1"/>
</dbReference>
<gene>
    <name evidence="1" type="ORF">REIFOR_01956</name>
</gene>
<evidence type="ECO:0000313" key="1">
    <source>
        <dbReference type="EMBL" id="ATX77093.1"/>
    </source>
</evidence>
<dbReference type="AlphaFoldDB" id="A0A2K8KQS7"/>
<dbReference type="GO" id="GO:0016787">
    <property type="term" value="F:hydrolase activity"/>
    <property type="evidence" value="ECO:0007669"/>
    <property type="project" value="UniProtKB-KW"/>
</dbReference>
<dbReference type="OrthoDB" id="8716700at2"/>
<dbReference type="KEGG" id="rfo:REIFOR_01956"/>
<dbReference type="SUPFAM" id="SSF53187">
    <property type="entry name" value="Zn-dependent exopeptidases"/>
    <property type="match status" value="1"/>
</dbReference>
<protein>
    <submittedName>
        <fullName evidence="1">Putative N-formylglutamate aminohydrolase</fullName>
    </submittedName>
</protein>
<evidence type="ECO:0000313" key="2">
    <source>
        <dbReference type="Proteomes" id="UP000229757"/>
    </source>
</evidence>
<keyword evidence="1" id="KW-0378">Hydrolase</keyword>
<dbReference type="EMBL" id="CP011797">
    <property type="protein sequence ID" value="ATX77093.1"/>
    <property type="molecule type" value="Genomic_DNA"/>
</dbReference>
<dbReference type="InterPro" id="IPR007709">
    <property type="entry name" value="N-FG_amidohydro"/>
</dbReference>
<dbReference type="Pfam" id="PF05013">
    <property type="entry name" value="FGase"/>
    <property type="match status" value="1"/>
</dbReference>
<accession>A0A2K8KQS7</accession>